<proteinExistence type="inferred from homology"/>
<evidence type="ECO:0000259" key="11">
    <source>
        <dbReference type="PROSITE" id="PS52015"/>
    </source>
</evidence>
<dbReference type="NCBIfam" id="TIGR01352">
    <property type="entry name" value="tonB_Cterm"/>
    <property type="match status" value="1"/>
</dbReference>
<keyword evidence="5" id="KW-0997">Cell inner membrane</keyword>
<dbReference type="GO" id="GO:0055085">
    <property type="term" value="P:transmembrane transport"/>
    <property type="evidence" value="ECO:0007669"/>
    <property type="project" value="InterPro"/>
</dbReference>
<dbReference type="EMBL" id="CP007145">
    <property type="protein sequence ID" value="AHJ99637.1"/>
    <property type="molecule type" value="Genomic_DNA"/>
</dbReference>
<comment type="subcellular location">
    <subcellularLocation>
        <location evidence="1">Cell inner membrane</location>
        <topology evidence="1">Single-pass membrane protein</topology>
        <orientation evidence="1">Periplasmic side</orientation>
    </subcellularLocation>
</comment>
<dbReference type="Gene3D" id="3.30.1150.10">
    <property type="match status" value="1"/>
</dbReference>
<keyword evidence="8" id="KW-1133">Transmembrane helix</keyword>
<evidence type="ECO:0000256" key="6">
    <source>
        <dbReference type="ARBA" id="ARBA00022692"/>
    </source>
</evidence>
<dbReference type="PANTHER" id="PTHR33446">
    <property type="entry name" value="PROTEIN TONB-RELATED"/>
    <property type="match status" value="1"/>
</dbReference>
<keyword evidence="10" id="KW-0732">Signal</keyword>
<dbReference type="InterPro" id="IPR051045">
    <property type="entry name" value="TonB-dependent_transducer"/>
</dbReference>
<dbReference type="AlphaFoldDB" id="W8F6I2"/>
<dbReference type="GO" id="GO:0031992">
    <property type="term" value="F:energy transducer activity"/>
    <property type="evidence" value="ECO:0007669"/>
    <property type="project" value="TreeGrafter"/>
</dbReference>
<evidence type="ECO:0000256" key="4">
    <source>
        <dbReference type="ARBA" id="ARBA00022475"/>
    </source>
</evidence>
<evidence type="ECO:0000256" key="7">
    <source>
        <dbReference type="ARBA" id="ARBA00022927"/>
    </source>
</evidence>
<dbReference type="Pfam" id="PF03544">
    <property type="entry name" value="TonB_C"/>
    <property type="match status" value="1"/>
</dbReference>
<keyword evidence="3" id="KW-0813">Transport</keyword>
<evidence type="ECO:0000256" key="8">
    <source>
        <dbReference type="ARBA" id="ARBA00022989"/>
    </source>
</evidence>
<dbReference type="SUPFAM" id="SSF74653">
    <property type="entry name" value="TolA/TonB C-terminal domain"/>
    <property type="match status" value="1"/>
</dbReference>
<dbReference type="Proteomes" id="UP000019423">
    <property type="component" value="Chromosome"/>
</dbReference>
<dbReference type="PROSITE" id="PS52015">
    <property type="entry name" value="TONB_CTD"/>
    <property type="match status" value="1"/>
</dbReference>
<dbReference type="PANTHER" id="PTHR33446:SF2">
    <property type="entry name" value="PROTEIN TONB"/>
    <property type="match status" value="1"/>
</dbReference>
<organism evidence="12 13">
    <name type="scientific">Hymenobacter swuensis DY53</name>
    <dbReference type="NCBI Taxonomy" id="1227739"/>
    <lineage>
        <taxon>Bacteria</taxon>
        <taxon>Pseudomonadati</taxon>
        <taxon>Bacteroidota</taxon>
        <taxon>Cytophagia</taxon>
        <taxon>Cytophagales</taxon>
        <taxon>Hymenobacteraceae</taxon>
        <taxon>Hymenobacter</taxon>
    </lineage>
</organism>
<keyword evidence="9" id="KW-0472">Membrane</keyword>
<dbReference type="KEGG" id="hsw:Hsw_4042"/>
<keyword evidence="7" id="KW-0653">Protein transport</keyword>
<evidence type="ECO:0000256" key="2">
    <source>
        <dbReference type="ARBA" id="ARBA00006555"/>
    </source>
</evidence>
<reference evidence="12 13" key="1">
    <citation type="submission" date="2014-01" db="EMBL/GenBank/DDBJ databases">
        <title>Complete genome sequence of ionizing-radiation resistance bacterium Hymenobacter swuensis DY53.</title>
        <authorList>
            <person name="Jung J.-H."/>
            <person name="Jeong S.-W."/>
            <person name="Joe M.-H."/>
            <person name="Cho y.-j."/>
            <person name="Kim M.-K."/>
            <person name="Lim S.-Y."/>
        </authorList>
    </citation>
    <scope>NUCLEOTIDE SEQUENCE [LARGE SCALE GENOMIC DNA]</scope>
    <source>
        <strain evidence="12 13">DY53</strain>
    </source>
</reference>
<dbReference type="PATRIC" id="fig|1227739.3.peg.4190"/>
<feature type="chain" id="PRO_5004910270" description="TonB C-terminal domain-containing protein" evidence="10">
    <location>
        <begin position="32"/>
        <end position="202"/>
    </location>
</feature>
<keyword evidence="13" id="KW-1185">Reference proteome</keyword>
<evidence type="ECO:0000313" key="12">
    <source>
        <dbReference type="EMBL" id="AHJ99637.1"/>
    </source>
</evidence>
<dbReference type="GO" id="GO:0098797">
    <property type="term" value="C:plasma membrane protein complex"/>
    <property type="evidence" value="ECO:0007669"/>
    <property type="project" value="TreeGrafter"/>
</dbReference>
<dbReference type="GO" id="GO:0015031">
    <property type="term" value="P:protein transport"/>
    <property type="evidence" value="ECO:0007669"/>
    <property type="project" value="UniProtKB-KW"/>
</dbReference>
<evidence type="ECO:0000256" key="10">
    <source>
        <dbReference type="SAM" id="SignalP"/>
    </source>
</evidence>
<dbReference type="STRING" id="1227739.Hsw_4042"/>
<dbReference type="eggNOG" id="COG0810">
    <property type="taxonomic scope" value="Bacteria"/>
</dbReference>
<gene>
    <name evidence="12" type="ORF">Hsw_4042</name>
</gene>
<evidence type="ECO:0000313" key="13">
    <source>
        <dbReference type="Proteomes" id="UP000019423"/>
    </source>
</evidence>
<evidence type="ECO:0000256" key="5">
    <source>
        <dbReference type="ARBA" id="ARBA00022519"/>
    </source>
</evidence>
<keyword evidence="6" id="KW-0812">Transmembrane</keyword>
<protein>
    <recommendedName>
        <fullName evidence="11">TonB C-terminal domain-containing protein</fullName>
    </recommendedName>
</protein>
<keyword evidence="4" id="KW-1003">Cell membrane</keyword>
<evidence type="ECO:0000256" key="3">
    <source>
        <dbReference type="ARBA" id="ARBA00022448"/>
    </source>
</evidence>
<feature type="domain" description="TonB C-terminal" evidence="11">
    <location>
        <begin position="109"/>
        <end position="202"/>
    </location>
</feature>
<dbReference type="InterPro" id="IPR037682">
    <property type="entry name" value="TonB_C"/>
</dbReference>
<accession>W8F6I2</accession>
<dbReference type="HOGENOM" id="CLU_117138_0_0_10"/>
<feature type="signal peptide" evidence="10">
    <location>
        <begin position="1"/>
        <end position="31"/>
    </location>
</feature>
<evidence type="ECO:0000256" key="9">
    <source>
        <dbReference type="ARBA" id="ARBA00023136"/>
    </source>
</evidence>
<evidence type="ECO:0000256" key="1">
    <source>
        <dbReference type="ARBA" id="ARBA00004383"/>
    </source>
</evidence>
<sequence length="202" mass="22593">MLRSVPAPFPQIPMKHSLLFLSLLLTLNAQAQKLRKTDTGSGMLDKGEKTGVWEYYAYTRDGSQVITQKYDHTAKKLVFFRPFDDVPYAVRNAAGDWTRQRVTHPIFYIGSDAALAPYMSKLNYPASAQTKNVQGRVLVSIVVDTLGHAIDQQVVLGIGSGCDEEALRVARSIPDQWIPARIGSHAVVSKYELPFTFRLRPQ</sequence>
<name>W8F6I2_9BACT</name>
<comment type="similarity">
    <text evidence="2">Belongs to the TonB family.</text>
</comment>
<dbReference type="InterPro" id="IPR006260">
    <property type="entry name" value="TonB/TolA_C"/>
</dbReference>